<name>A0A5J4QFC0_9ZZZZ</name>
<evidence type="ECO:0000256" key="5">
    <source>
        <dbReference type="ARBA" id="ARBA00022691"/>
    </source>
</evidence>
<keyword evidence="3" id="KW-0489">Methyltransferase</keyword>
<organism evidence="8">
    <name type="scientific">termite gut metagenome</name>
    <dbReference type="NCBI Taxonomy" id="433724"/>
    <lineage>
        <taxon>unclassified sequences</taxon>
        <taxon>metagenomes</taxon>
        <taxon>organismal metagenomes</taxon>
    </lineage>
</organism>
<dbReference type="AlphaFoldDB" id="A0A5J4QFC0"/>
<reference evidence="8" key="1">
    <citation type="submission" date="2019-03" db="EMBL/GenBank/DDBJ databases">
        <title>Single cell metagenomics reveals metabolic interactions within the superorganism composed of flagellate Streblomastix strix and complex community of Bacteroidetes bacteria on its surface.</title>
        <authorList>
            <person name="Treitli S.C."/>
            <person name="Kolisko M."/>
            <person name="Husnik F."/>
            <person name="Keeling P."/>
            <person name="Hampl V."/>
        </authorList>
    </citation>
    <scope>NUCLEOTIDE SEQUENCE</scope>
    <source>
        <strain evidence="8">STM</strain>
    </source>
</reference>
<dbReference type="Gene3D" id="3.40.50.150">
    <property type="entry name" value="Vaccinia Virus protein VP39"/>
    <property type="match status" value="1"/>
</dbReference>
<proteinExistence type="inferred from homology"/>
<dbReference type="EMBL" id="SNRY01003823">
    <property type="protein sequence ID" value="KAA6319621.1"/>
    <property type="molecule type" value="Genomic_DNA"/>
</dbReference>
<dbReference type="EC" id="2.1.1.113" evidence="2"/>
<evidence type="ECO:0000256" key="1">
    <source>
        <dbReference type="ARBA" id="ARBA00010203"/>
    </source>
</evidence>
<protein>
    <recommendedName>
        <fullName evidence="2">site-specific DNA-methyltransferase (cytosine-N(4)-specific)</fullName>
        <ecNumber evidence="2">2.1.1.113</ecNumber>
    </recommendedName>
</protein>
<evidence type="ECO:0000256" key="6">
    <source>
        <dbReference type="ARBA" id="ARBA00022747"/>
    </source>
</evidence>
<evidence type="ECO:0000256" key="4">
    <source>
        <dbReference type="ARBA" id="ARBA00022679"/>
    </source>
</evidence>
<sequence length="323" mass="37304">MNYQVVRNTKYDYAGQSYASMYPNLHKYPATMLPQIGVDILKEFNVSKGKLLDPYCGSGSSFASGLECGLTQMHGFDINPLAVLISKVKFTKISINELVEIRQIFRNNVFELLKNENNIKDLKCPQITNIEFWFSKEVIDNLTVIQHFIDQIGNENIRNFFLIPFSETVRECSYTRNNEFKLYRMKSEDILNFNPDVIGVYFKKLEETFFLYTNFYFPKLENQVNVNVQYATFEPQKEFFDVVLTSPPYGDSRTTVAYGQFSTLSNEWLGIRYARKIDGMLMGGVKPKWNIAKGVIADYISQINKVDNKRALEVSSFYNALGT</sequence>
<dbReference type="GO" id="GO:0009307">
    <property type="term" value="P:DNA restriction-modification system"/>
    <property type="evidence" value="ECO:0007669"/>
    <property type="project" value="UniProtKB-KW"/>
</dbReference>
<feature type="non-terminal residue" evidence="8">
    <location>
        <position position="323"/>
    </location>
</feature>
<comment type="catalytic activity">
    <reaction evidence="7">
        <text>a 2'-deoxycytidine in DNA + S-adenosyl-L-methionine = an N(4)-methyl-2'-deoxycytidine in DNA + S-adenosyl-L-homocysteine + H(+)</text>
        <dbReference type="Rhea" id="RHEA:16857"/>
        <dbReference type="Rhea" id="RHEA-COMP:11369"/>
        <dbReference type="Rhea" id="RHEA-COMP:13674"/>
        <dbReference type="ChEBI" id="CHEBI:15378"/>
        <dbReference type="ChEBI" id="CHEBI:57856"/>
        <dbReference type="ChEBI" id="CHEBI:59789"/>
        <dbReference type="ChEBI" id="CHEBI:85452"/>
        <dbReference type="ChEBI" id="CHEBI:137933"/>
        <dbReference type="EC" id="2.1.1.113"/>
    </reaction>
</comment>
<dbReference type="InterPro" id="IPR029063">
    <property type="entry name" value="SAM-dependent_MTases_sf"/>
</dbReference>
<evidence type="ECO:0000256" key="7">
    <source>
        <dbReference type="ARBA" id="ARBA00049120"/>
    </source>
</evidence>
<dbReference type="GO" id="GO:0003677">
    <property type="term" value="F:DNA binding"/>
    <property type="evidence" value="ECO:0007669"/>
    <property type="project" value="InterPro"/>
</dbReference>
<dbReference type="PROSITE" id="PS00093">
    <property type="entry name" value="N4_MTASE"/>
    <property type="match status" value="1"/>
</dbReference>
<dbReference type="SUPFAM" id="SSF53335">
    <property type="entry name" value="S-adenosyl-L-methionine-dependent methyltransferases"/>
    <property type="match status" value="1"/>
</dbReference>
<dbReference type="GO" id="GO:0032259">
    <property type="term" value="P:methylation"/>
    <property type="evidence" value="ECO:0007669"/>
    <property type="project" value="UniProtKB-KW"/>
</dbReference>
<keyword evidence="5" id="KW-0949">S-adenosyl-L-methionine</keyword>
<evidence type="ECO:0000256" key="3">
    <source>
        <dbReference type="ARBA" id="ARBA00022603"/>
    </source>
</evidence>
<dbReference type="GO" id="GO:0015667">
    <property type="term" value="F:site-specific DNA-methyltransferase (cytosine-N4-specific) activity"/>
    <property type="evidence" value="ECO:0007669"/>
    <property type="project" value="UniProtKB-EC"/>
</dbReference>
<gene>
    <name evidence="8" type="ORF">EZS27_030506</name>
</gene>
<keyword evidence="6" id="KW-0680">Restriction system</keyword>
<keyword evidence="4" id="KW-0808">Transferase</keyword>
<comment type="caution">
    <text evidence="8">The sequence shown here is derived from an EMBL/GenBank/DDBJ whole genome shotgun (WGS) entry which is preliminary data.</text>
</comment>
<evidence type="ECO:0000313" key="8">
    <source>
        <dbReference type="EMBL" id="KAA6319621.1"/>
    </source>
</evidence>
<accession>A0A5J4QFC0</accession>
<evidence type="ECO:0000256" key="2">
    <source>
        <dbReference type="ARBA" id="ARBA00012185"/>
    </source>
</evidence>
<comment type="similarity">
    <text evidence="1">Belongs to the N(4)/N(6)-methyltransferase family. N(4) subfamily.</text>
</comment>
<dbReference type="InterPro" id="IPR017985">
    <property type="entry name" value="MeTrfase_CN4_CS"/>
</dbReference>